<organism evidence="4">
    <name type="scientific">viral metagenome</name>
    <dbReference type="NCBI Taxonomy" id="1070528"/>
    <lineage>
        <taxon>unclassified sequences</taxon>
        <taxon>metagenomes</taxon>
        <taxon>organismal metagenomes</taxon>
    </lineage>
</organism>
<accession>A0A6M3IUJ1</accession>
<gene>
    <name evidence="4" type="ORF">MM415B01035_0013</name>
</gene>
<dbReference type="InterPro" id="IPR020287">
    <property type="entry name" value="Tail_sheath_C"/>
</dbReference>
<dbReference type="InterPro" id="IPR007067">
    <property type="entry name" value="Tail_sheath"/>
</dbReference>
<dbReference type="InterPro" id="IPR035089">
    <property type="entry name" value="Phage_sheath_subtilisin"/>
</dbReference>
<feature type="domain" description="Tail sheath protein C-terminal" evidence="3">
    <location>
        <begin position="382"/>
        <end position="496"/>
    </location>
</feature>
<evidence type="ECO:0000259" key="3">
    <source>
        <dbReference type="Pfam" id="PF17482"/>
    </source>
</evidence>
<reference evidence="4" key="1">
    <citation type="submission" date="2020-03" db="EMBL/GenBank/DDBJ databases">
        <title>The deep terrestrial virosphere.</title>
        <authorList>
            <person name="Holmfeldt K."/>
            <person name="Nilsson E."/>
            <person name="Simone D."/>
            <person name="Lopez-Fernandez M."/>
            <person name="Wu X."/>
            <person name="de Brujin I."/>
            <person name="Lundin D."/>
            <person name="Andersson A."/>
            <person name="Bertilsson S."/>
            <person name="Dopson M."/>
        </authorList>
    </citation>
    <scope>NUCLEOTIDE SEQUENCE</scope>
    <source>
        <strain evidence="4">MM415B01035</strain>
    </source>
</reference>
<sequence length="498" mass="54165">MAITFNNIPTTVRTPGTYTEIDNSRALQGLVANPHKALIIGQKTTAGSVDCDVLMAITRDNLADGYFGTGSITARMCNIFRKNNPYTELYAMAISATAASTQASAIISFSTAMNSANGVSGAGTYYLMINGSKCEIAITSNMSAESIAADLASIINSMDTLPVQAAASNGQLNISALQGGTQGNYINIRANYYTGESDPLFFSTHPVIVSMAGGAVDPDLGDAWAVIENEQFHYIIQPWIGAANLTEIENELADRFLPLENLQGHGFTAVRGPQASCTTLGNGRNSPYNTIIGMDDSPTAPEEWAAAWGAQAAWNLNIDPARPLHTLALKGVLPPPIENRFTFTERNLLLYDGIATWYVDSGGTVRIERSITTYQRDDLGAVDPSYLDIQTMATLSEIRYQFNTRMTTRFLSPRYKLADDTFPVQPGSYVVTPSIIKQEIVALFMLLRDKGLIENLNEFVDNLVVERNSTDVNRVDVLLPPDLVNQFRVLAGLIQFLL</sequence>
<dbReference type="AlphaFoldDB" id="A0A6M3IUJ1"/>
<evidence type="ECO:0000256" key="1">
    <source>
        <dbReference type="ARBA" id="ARBA00008005"/>
    </source>
</evidence>
<dbReference type="Pfam" id="PF17482">
    <property type="entry name" value="Phage_sheath_1C"/>
    <property type="match status" value="1"/>
</dbReference>
<dbReference type="Pfam" id="PF04984">
    <property type="entry name" value="Phage_sheath_1"/>
    <property type="match status" value="1"/>
</dbReference>
<evidence type="ECO:0000259" key="2">
    <source>
        <dbReference type="Pfam" id="PF04984"/>
    </source>
</evidence>
<comment type="similarity">
    <text evidence="1">Belongs to the myoviridae tail sheath protein family.</text>
</comment>
<protein>
    <submittedName>
        <fullName evidence="4">Putative tail sheath protein</fullName>
    </submittedName>
</protein>
<name>A0A6M3IUJ1_9ZZZZ</name>
<proteinExistence type="inferred from homology"/>
<evidence type="ECO:0000313" key="4">
    <source>
        <dbReference type="EMBL" id="QJA60871.1"/>
    </source>
</evidence>
<dbReference type="EMBL" id="MT141423">
    <property type="protein sequence ID" value="QJA60871.1"/>
    <property type="molecule type" value="Genomic_DNA"/>
</dbReference>
<dbReference type="PIRSF" id="PIRSF007349">
    <property type="entry name" value="Tsp_L"/>
    <property type="match status" value="1"/>
</dbReference>
<feature type="domain" description="Tail sheath protein subtilisin-like" evidence="2">
    <location>
        <begin position="213"/>
        <end position="373"/>
    </location>
</feature>